<keyword evidence="2" id="KW-1185">Reference proteome</keyword>
<evidence type="ECO:0000256" key="1">
    <source>
        <dbReference type="SAM" id="MobiDB-lite"/>
    </source>
</evidence>
<evidence type="ECO:0000313" key="2">
    <source>
        <dbReference type="Proteomes" id="UP000492821"/>
    </source>
</evidence>
<feature type="compositionally biased region" description="Polar residues" evidence="1">
    <location>
        <begin position="134"/>
        <end position="147"/>
    </location>
</feature>
<protein>
    <submittedName>
        <fullName evidence="3">Transcription initiation factor TFIID subunit 8</fullName>
    </submittedName>
</protein>
<feature type="region of interest" description="Disordered" evidence="1">
    <location>
        <begin position="290"/>
        <end position="325"/>
    </location>
</feature>
<name>A0A7E4W6P9_PANRE</name>
<accession>A0A7E4W6P9</accession>
<sequence length="383" mass="42684">MYTLPNDRYTLHLLKNAAIATAKSVGFDDINEDVINYVANYAFDYALRSCRRASRHASYLHRRLSIDDLEFAGIDLEALRHFADNVPSMGAAPVPKYPVKPKVDFINKLNIPGLPPHAIECLKDMNLYVEPQATTDADSQTEGSTSKAADKNDDDEDMLLEALKSQERESRIVWPDNPGKKYPSLRSLPPVDLNASPLEDPFLRRLYLPRVQVDDMALAVQAPEAFYRAEHQKALASRTGPNYNWADNASSSDEDIGFSQKTVVPSPSDDAIAVAPLLVPKPVEPVTPYRPRKSPGFVRKYPPRNGVPGRGTYKTKRMDPTGSGWVTRPHAVKGNVITLKDGTEVFVGDLTPDEIRETNTEIVVKTSKTRKHEPIKLRLCPPE</sequence>
<dbReference type="AlphaFoldDB" id="A0A7E4W6P9"/>
<dbReference type="WBParaSite" id="Pan_g7059.t1">
    <property type="protein sequence ID" value="Pan_g7059.t1"/>
    <property type="gene ID" value="Pan_g7059"/>
</dbReference>
<evidence type="ECO:0000313" key="3">
    <source>
        <dbReference type="WBParaSite" id="Pan_g7059.t1"/>
    </source>
</evidence>
<reference evidence="2" key="1">
    <citation type="journal article" date="2013" name="Genetics">
        <title>The draft genome and transcriptome of Panagrellus redivivus are shaped by the harsh demands of a free-living lifestyle.</title>
        <authorList>
            <person name="Srinivasan J."/>
            <person name="Dillman A.R."/>
            <person name="Macchietto M.G."/>
            <person name="Heikkinen L."/>
            <person name="Lakso M."/>
            <person name="Fracchia K.M."/>
            <person name="Antoshechkin I."/>
            <person name="Mortazavi A."/>
            <person name="Wong G."/>
            <person name="Sternberg P.W."/>
        </authorList>
    </citation>
    <scope>NUCLEOTIDE SEQUENCE [LARGE SCALE GENOMIC DNA]</scope>
    <source>
        <strain evidence="2">MT8872</strain>
    </source>
</reference>
<dbReference type="CDD" id="cd00076">
    <property type="entry name" value="HFD_SF"/>
    <property type="match status" value="1"/>
</dbReference>
<organism evidence="2 3">
    <name type="scientific">Panagrellus redivivus</name>
    <name type="common">Microworm</name>
    <dbReference type="NCBI Taxonomy" id="6233"/>
    <lineage>
        <taxon>Eukaryota</taxon>
        <taxon>Metazoa</taxon>
        <taxon>Ecdysozoa</taxon>
        <taxon>Nematoda</taxon>
        <taxon>Chromadorea</taxon>
        <taxon>Rhabditida</taxon>
        <taxon>Tylenchina</taxon>
        <taxon>Panagrolaimomorpha</taxon>
        <taxon>Panagrolaimoidea</taxon>
        <taxon>Panagrolaimidae</taxon>
        <taxon>Panagrellus</taxon>
    </lineage>
</organism>
<reference evidence="3" key="2">
    <citation type="submission" date="2020-10" db="UniProtKB">
        <authorList>
            <consortium name="WormBaseParasite"/>
        </authorList>
    </citation>
    <scope>IDENTIFICATION</scope>
</reference>
<proteinExistence type="predicted"/>
<dbReference type="Proteomes" id="UP000492821">
    <property type="component" value="Unassembled WGS sequence"/>
</dbReference>
<feature type="region of interest" description="Disordered" evidence="1">
    <location>
        <begin position="134"/>
        <end position="156"/>
    </location>
</feature>